<sequence length="107" mass="12390">MPLPPVFFVPVTGREMGRKKGVKRDTTIYFFSRMCVPNFPFFFFLLIFHKLFKVNFPLRCFMSSCEGAHSLGIFFLFISNGTLLHRCFAFLNFQCRAAALSLVQPAY</sequence>
<organism evidence="2">
    <name type="scientific">Trypanosoma congolense (strain IL3000)</name>
    <dbReference type="NCBI Taxonomy" id="1068625"/>
    <lineage>
        <taxon>Eukaryota</taxon>
        <taxon>Discoba</taxon>
        <taxon>Euglenozoa</taxon>
        <taxon>Kinetoplastea</taxon>
        <taxon>Metakinetoplastina</taxon>
        <taxon>Trypanosomatida</taxon>
        <taxon>Trypanosomatidae</taxon>
        <taxon>Trypanosoma</taxon>
        <taxon>Nannomonas</taxon>
    </lineage>
</organism>
<evidence type="ECO:0000256" key="1">
    <source>
        <dbReference type="SAM" id="Phobius"/>
    </source>
</evidence>
<feature type="transmembrane region" description="Helical" evidence="1">
    <location>
        <begin position="68"/>
        <end position="91"/>
    </location>
</feature>
<protein>
    <submittedName>
        <fullName evidence="2">Uncharacterized protein</fullName>
    </submittedName>
</protein>
<keyword evidence="1" id="KW-1133">Transmembrane helix</keyword>
<evidence type="ECO:0000313" key="2">
    <source>
        <dbReference type="EMBL" id="CCC90927.1"/>
    </source>
</evidence>
<keyword evidence="1" id="KW-0812">Transmembrane</keyword>
<name>G0UNG7_TRYCI</name>
<accession>G0UNG7</accession>
<dbReference type="AlphaFoldDB" id="G0UNG7"/>
<keyword evidence="1" id="KW-0472">Membrane</keyword>
<dbReference type="EMBL" id="HE575319">
    <property type="protein sequence ID" value="CCC90927.1"/>
    <property type="molecule type" value="Genomic_DNA"/>
</dbReference>
<gene>
    <name evidence="2" type="ORF">TCIL3000_6_1610</name>
</gene>
<reference evidence="2" key="1">
    <citation type="journal article" date="2012" name="Proc. Natl. Acad. Sci. U.S.A.">
        <title>Antigenic diversity is generated by distinct evolutionary mechanisms in African trypanosome species.</title>
        <authorList>
            <person name="Jackson A.P."/>
            <person name="Berry A."/>
            <person name="Aslett M."/>
            <person name="Allison H.C."/>
            <person name="Burton P."/>
            <person name="Vavrova-Anderson J."/>
            <person name="Brown R."/>
            <person name="Browne H."/>
            <person name="Corton N."/>
            <person name="Hauser H."/>
            <person name="Gamble J."/>
            <person name="Gilderthorp R."/>
            <person name="Marcello L."/>
            <person name="McQuillan J."/>
            <person name="Otto T.D."/>
            <person name="Quail M.A."/>
            <person name="Sanders M.J."/>
            <person name="van Tonder A."/>
            <person name="Ginger M.L."/>
            <person name="Field M.C."/>
            <person name="Barry J.D."/>
            <person name="Hertz-Fowler C."/>
            <person name="Berriman M."/>
        </authorList>
    </citation>
    <scope>NUCLEOTIDE SEQUENCE</scope>
    <source>
        <strain evidence="2">IL3000</strain>
    </source>
</reference>
<proteinExistence type="predicted"/>
<feature type="transmembrane region" description="Helical" evidence="1">
    <location>
        <begin position="28"/>
        <end position="48"/>
    </location>
</feature>